<evidence type="ECO:0000313" key="2">
    <source>
        <dbReference type="Proteomes" id="UP001064489"/>
    </source>
</evidence>
<dbReference type="Proteomes" id="UP001064489">
    <property type="component" value="Chromosome 3"/>
</dbReference>
<dbReference type="AlphaFoldDB" id="A0AAD5NWX3"/>
<sequence>MALRVRKPSEEISLDDQEEDVSLLNIRQQRWRIACRAIYFTSVLSSLTRKVLDHSNRLLRHSLSHLVIDIGNENPGNDPLETQSFLEPPRSEAAIFSPFGSNFRGFRNCCS</sequence>
<organism evidence="1 2">
    <name type="scientific">Acer negundo</name>
    <name type="common">Box elder</name>
    <dbReference type="NCBI Taxonomy" id="4023"/>
    <lineage>
        <taxon>Eukaryota</taxon>
        <taxon>Viridiplantae</taxon>
        <taxon>Streptophyta</taxon>
        <taxon>Embryophyta</taxon>
        <taxon>Tracheophyta</taxon>
        <taxon>Spermatophyta</taxon>
        <taxon>Magnoliopsida</taxon>
        <taxon>eudicotyledons</taxon>
        <taxon>Gunneridae</taxon>
        <taxon>Pentapetalae</taxon>
        <taxon>rosids</taxon>
        <taxon>malvids</taxon>
        <taxon>Sapindales</taxon>
        <taxon>Sapindaceae</taxon>
        <taxon>Hippocastanoideae</taxon>
        <taxon>Acereae</taxon>
        <taxon>Acer</taxon>
    </lineage>
</organism>
<proteinExistence type="predicted"/>
<accession>A0AAD5NWX3</accession>
<reference evidence="1" key="1">
    <citation type="journal article" date="2022" name="Plant J.">
        <title>Strategies of tolerance reflected in two North American maple genomes.</title>
        <authorList>
            <person name="McEvoy S.L."/>
            <person name="Sezen U.U."/>
            <person name="Trouern-Trend A."/>
            <person name="McMahon S.M."/>
            <person name="Schaberg P.G."/>
            <person name="Yang J."/>
            <person name="Wegrzyn J.L."/>
            <person name="Swenson N.G."/>
        </authorList>
    </citation>
    <scope>NUCLEOTIDE SEQUENCE</scope>
    <source>
        <strain evidence="1">91603</strain>
    </source>
</reference>
<reference evidence="1" key="2">
    <citation type="submission" date="2023-02" db="EMBL/GenBank/DDBJ databases">
        <authorList>
            <person name="Swenson N.G."/>
            <person name="Wegrzyn J.L."/>
            <person name="Mcevoy S.L."/>
        </authorList>
    </citation>
    <scope>NUCLEOTIDE SEQUENCE</scope>
    <source>
        <strain evidence="1">91603</strain>
        <tissue evidence="1">Leaf</tissue>
    </source>
</reference>
<evidence type="ECO:0000313" key="1">
    <source>
        <dbReference type="EMBL" id="KAI9185027.1"/>
    </source>
</evidence>
<dbReference type="EMBL" id="JAJSOW010000100">
    <property type="protein sequence ID" value="KAI9185027.1"/>
    <property type="molecule type" value="Genomic_DNA"/>
</dbReference>
<comment type="caution">
    <text evidence="1">The sequence shown here is derived from an EMBL/GenBank/DDBJ whole genome shotgun (WGS) entry which is preliminary data.</text>
</comment>
<name>A0AAD5NWX3_ACENE</name>
<gene>
    <name evidence="1" type="ORF">LWI28_003495</name>
</gene>
<keyword evidence="2" id="KW-1185">Reference proteome</keyword>
<protein>
    <submittedName>
        <fullName evidence="1">Uncharacterized protein</fullName>
    </submittedName>
</protein>